<reference evidence="2" key="2">
    <citation type="submission" date="2015-01" db="EMBL/GenBank/DDBJ databases">
        <title>Evolutionary Origins and Diversification of the Mycorrhizal Mutualists.</title>
        <authorList>
            <consortium name="DOE Joint Genome Institute"/>
            <consortium name="Mycorrhizal Genomics Consortium"/>
            <person name="Kohler A."/>
            <person name="Kuo A."/>
            <person name="Nagy L.G."/>
            <person name="Floudas D."/>
            <person name="Copeland A."/>
            <person name="Barry K.W."/>
            <person name="Cichocki N."/>
            <person name="Veneault-Fourrey C."/>
            <person name="LaButti K."/>
            <person name="Lindquist E.A."/>
            <person name="Lipzen A."/>
            <person name="Lundell T."/>
            <person name="Morin E."/>
            <person name="Murat C."/>
            <person name="Riley R."/>
            <person name="Ohm R."/>
            <person name="Sun H."/>
            <person name="Tunlid A."/>
            <person name="Henrissat B."/>
            <person name="Grigoriev I.V."/>
            <person name="Hibbett D.S."/>
            <person name="Martin F."/>
        </authorList>
    </citation>
    <scope>NUCLEOTIDE SEQUENCE [LARGE SCALE GENOMIC DNA]</scope>
    <source>
        <strain evidence="2">Marx 270</strain>
    </source>
</reference>
<keyword evidence="2" id="KW-1185">Reference proteome</keyword>
<dbReference type="AlphaFoldDB" id="A0A0C3JTM2"/>
<evidence type="ECO:0000313" key="2">
    <source>
        <dbReference type="Proteomes" id="UP000054217"/>
    </source>
</evidence>
<dbReference type="EMBL" id="KN831947">
    <property type="protein sequence ID" value="KIO12498.1"/>
    <property type="molecule type" value="Genomic_DNA"/>
</dbReference>
<dbReference type="Proteomes" id="UP000054217">
    <property type="component" value="Unassembled WGS sequence"/>
</dbReference>
<protein>
    <submittedName>
        <fullName evidence="1">Uncharacterized protein</fullName>
    </submittedName>
</protein>
<dbReference type="HOGENOM" id="CLU_2688817_0_0_1"/>
<evidence type="ECO:0000313" key="1">
    <source>
        <dbReference type="EMBL" id="KIO12498.1"/>
    </source>
</evidence>
<organism evidence="1 2">
    <name type="scientific">Pisolithus tinctorius Marx 270</name>
    <dbReference type="NCBI Taxonomy" id="870435"/>
    <lineage>
        <taxon>Eukaryota</taxon>
        <taxon>Fungi</taxon>
        <taxon>Dikarya</taxon>
        <taxon>Basidiomycota</taxon>
        <taxon>Agaricomycotina</taxon>
        <taxon>Agaricomycetes</taxon>
        <taxon>Agaricomycetidae</taxon>
        <taxon>Boletales</taxon>
        <taxon>Sclerodermatineae</taxon>
        <taxon>Pisolithaceae</taxon>
        <taxon>Pisolithus</taxon>
    </lineage>
</organism>
<name>A0A0C3JTM2_PISTI</name>
<gene>
    <name evidence="1" type="ORF">M404DRAFT_678729</name>
</gene>
<dbReference type="InParanoid" id="A0A0C3JTM2"/>
<reference evidence="1 2" key="1">
    <citation type="submission" date="2014-04" db="EMBL/GenBank/DDBJ databases">
        <authorList>
            <consortium name="DOE Joint Genome Institute"/>
            <person name="Kuo A."/>
            <person name="Kohler A."/>
            <person name="Costa M.D."/>
            <person name="Nagy L.G."/>
            <person name="Floudas D."/>
            <person name="Copeland A."/>
            <person name="Barry K.W."/>
            <person name="Cichocki N."/>
            <person name="Veneault-Fourrey C."/>
            <person name="LaButti K."/>
            <person name="Lindquist E.A."/>
            <person name="Lipzen A."/>
            <person name="Lundell T."/>
            <person name="Morin E."/>
            <person name="Murat C."/>
            <person name="Sun H."/>
            <person name="Tunlid A."/>
            <person name="Henrissat B."/>
            <person name="Grigoriev I.V."/>
            <person name="Hibbett D.S."/>
            <person name="Martin F."/>
            <person name="Nordberg H.P."/>
            <person name="Cantor M.N."/>
            <person name="Hua S.X."/>
        </authorList>
    </citation>
    <scope>NUCLEOTIDE SEQUENCE [LARGE SCALE GENOMIC DNA]</scope>
    <source>
        <strain evidence="1 2">Marx 270</strain>
    </source>
</reference>
<proteinExistence type="predicted"/>
<accession>A0A0C3JTM2</accession>
<sequence length="74" mass="8066">MFLRTGNTGPASPPPSALDKYYRGTSVLNIMRTCKARTKRELNFRVVVACHVARPVGLKVEGGLLTHSHVGTCQ</sequence>